<dbReference type="EMBL" id="JAUTXT010000019">
    <property type="protein sequence ID" value="KAK3674564.1"/>
    <property type="molecule type" value="Genomic_DNA"/>
</dbReference>
<accession>A0AAE1C1G0</accession>
<name>A0AAE1C1G0_9PEZI</name>
<evidence type="ECO:0000313" key="2">
    <source>
        <dbReference type="Proteomes" id="UP001274830"/>
    </source>
</evidence>
<evidence type="ECO:0000313" key="1">
    <source>
        <dbReference type="EMBL" id="KAK3674564.1"/>
    </source>
</evidence>
<organism evidence="1 2">
    <name type="scientific">Recurvomyces mirabilis</name>
    <dbReference type="NCBI Taxonomy" id="574656"/>
    <lineage>
        <taxon>Eukaryota</taxon>
        <taxon>Fungi</taxon>
        <taxon>Dikarya</taxon>
        <taxon>Ascomycota</taxon>
        <taxon>Pezizomycotina</taxon>
        <taxon>Dothideomycetes</taxon>
        <taxon>Dothideomycetidae</taxon>
        <taxon>Mycosphaerellales</taxon>
        <taxon>Teratosphaeriaceae</taxon>
        <taxon>Recurvomyces</taxon>
    </lineage>
</organism>
<keyword evidence="2" id="KW-1185">Reference proteome</keyword>
<dbReference type="Proteomes" id="UP001274830">
    <property type="component" value="Unassembled WGS sequence"/>
</dbReference>
<comment type="caution">
    <text evidence="1">The sequence shown here is derived from an EMBL/GenBank/DDBJ whole genome shotgun (WGS) entry which is preliminary data.</text>
</comment>
<gene>
    <name evidence="1" type="ORF">LTR78_005650</name>
</gene>
<reference evidence="1" key="1">
    <citation type="submission" date="2023-07" db="EMBL/GenBank/DDBJ databases">
        <title>Black Yeasts Isolated from many extreme environments.</title>
        <authorList>
            <person name="Coleine C."/>
            <person name="Stajich J.E."/>
            <person name="Selbmann L."/>
        </authorList>
    </citation>
    <scope>NUCLEOTIDE SEQUENCE</scope>
    <source>
        <strain evidence="1">CCFEE 5485</strain>
    </source>
</reference>
<dbReference type="AlphaFoldDB" id="A0AAE1C1G0"/>
<proteinExistence type="predicted"/>
<protein>
    <submittedName>
        <fullName evidence="1">Uncharacterized protein</fullName>
    </submittedName>
</protein>
<sequence>MNDNALRSFTVGLDIPGSPWDVATRNDVLNPLQSLGPLEKITVESEGSAMQHCSNTAWPGVSPLSGTIPRLPHPIIDEALAYADLEGAAYGTYVHGWHVFRGRHRVCLGYRGADAAKRSRMRALLLRERVNLLMQARDIIGLQRCLDELDVVEIQDRAKGKGKGKKVQNLFKKFEECRKARKG</sequence>